<dbReference type="FunFam" id="1.25.40.10:FF:000242">
    <property type="entry name" value="Pentatricopeptide repeat-containing protein"/>
    <property type="match status" value="1"/>
</dbReference>
<dbReference type="FunFam" id="1.25.40.10:FF:000442">
    <property type="entry name" value="Pentatricopeptide repeat-containing protein At3g49710"/>
    <property type="match status" value="1"/>
</dbReference>
<keyword evidence="5" id="KW-0812">Transmembrane</keyword>
<keyword evidence="2" id="KW-0677">Repeat</keyword>
<dbReference type="InterPro" id="IPR046848">
    <property type="entry name" value="E_motif"/>
</dbReference>
<evidence type="ECO:0000259" key="6">
    <source>
        <dbReference type="Pfam" id="PF14432"/>
    </source>
</evidence>
<dbReference type="PROSITE" id="PS51375">
    <property type="entry name" value="PPR"/>
    <property type="match status" value="3"/>
</dbReference>
<name>A0A5N5MDC9_9ROSI</name>
<evidence type="ECO:0000313" key="7">
    <source>
        <dbReference type="EMBL" id="KAB5553155.1"/>
    </source>
</evidence>
<gene>
    <name evidence="7" type="ORF">DKX38_010466</name>
</gene>
<dbReference type="PANTHER" id="PTHR47926">
    <property type="entry name" value="PENTATRICOPEPTIDE REPEAT-CONTAINING PROTEIN"/>
    <property type="match status" value="1"/>
</dbReference>
<evidence type="ECO:0000256" key="3">
    <source>
        <dbReference type="PROSITE-ProRule" id="PRU00708"/>
    </source>
</evidence>
<feature type="compositionally biased region" description="Polar residues" evidence="4">
    <location>
        <begin position="738"/>
        <end position="747"/>
    </location>
</feature>
<feature type="repeat" description="PPR" evidence="3">
    <location>
        <begin position="163"/>
        <end position="193"/>
    </location>
</feature>
<dbReference type="PANTHER" id="PTHR47926:SF367">
    <property type="entry name" value="DYW DOMAIN-CONTAINING PROTEIN"/>
    <property type="match status" value="1"/>
</dbReference>
<evidence type="ECO:0000256" key="2">
    <source>
        <dbReference type="ARBA" id="ARBA00022737"/>
    </source>
</evidence>
<comment type="caution">
    <text evidence="7">The sequence shown here is derived from an EMBL/GenBank/DDBJ whole genome shotgun (WGS) entry which is preliminary data.</text>
</comment>
<feature type="transmembrane region" description="Helical" evidence="5">
    <location>
        <begin position="20"/>
        <end position="42"/>
    </location>
</feature>
<dbReference type="Proteomes" id="UP000326939">
    <property type="component" value="Chromosome 6"/>
</dbReference>
<dbReference type="InterPro" id="IPR011990">
    <property type="entry name" value="TPR-like_helical_dom_sf"/>
</dbReference>
<dbReference type="GO" id="GO:0003723">
    <property type="term" value="F:RNA binding"/>
    <property type="evidence" value="ECO:0007669"/>
    <property type="project" value="InterPro"/>
</dbReference>
<sequence>MILPRNLISLSQTKQAHARIIVSGLAGKASLMGHLLSFLAIFPSSPFDYSLSIYRTIKNPNIFSSNNMIRCFAKSDSPLQSLVLYSCVLRNCVRPNNYSFTFLLQACSKGLGLYEGVQVHGHVLKLGFGEDVYVRNALIHLYSSCRRVESSKQVFDESPHHCDVVTWNVMLAGFARDGRVSAVEKLFDEMPERDVISWNTLLMAYVHNGKLEEALECFKRMRESGLVPDEATLVIMLSASAQLSLLENGQSIHSIIDSLNLPMTISIGTALVDMYAKCGRIEQSRLLFENMPRRDVSTWNAMICGLASHGLGKDALTLFKTFLNEGLHPMNVTFVGVLNACSRAGLVIEGKHYFQMMTDSYGIEPEMEHYGCMVDLLGRAGLVSEAIKVIESMAISPDPVLWAIVLCACRIHGLAELGEKIGNRLIELDPTYDGHYVQLASIYANSRKWEDVARVRRLMTERNTSKVAGWSLIEAQGKVHRFVAGDREHEQSLEIQKMLEVIDTRLAAAGYVPNISPVLHDIGEEEKQNAIKVHSERLAIAFGLLVTGPGSCFRIVKNLRVCWDCHEVTKMITKVFEREIIVRDGSRFHHFKEGKCSCNKDERLFLLCCFVITPILLHKSLLAVSITLPLFDMTIARLVYYPGAFMICPGCLVDRPSDLYLHNEISFGLLAASFFTRAPPQEEIKATATGIQMEENIEPVDRFPEPVDRLPQPVDRSTVDGLHEDIMVIDSDEEPSSRRTPLSQAPDNDNLLPESIPEVSSSTPSLSNGLDSGYHLPFRSNRGKAPARYSPGEEGKKSKYPISNHMTTKGWSDPLINFAEKLFPVSGPIPR</sequence>
<dbReference type="Pfam" id="PF14432">
    <property type="entry name" value="DYW_deaminase"/>
    <property type="match status" value="1"/>
</dbReference>
<evidence type="ECO:0000256" key="4">
    <source>
        <dbReference type="SAM" id="MobiDB-lite"/>
    </source>
</evidence>
<evidence type="ECO:0000256" key="1">
    <source>
        <dbReference type="ARBA" id="ARBA00006643"/>
    </source>
</evidence>
<evidence type="ECO:0000256" key="5">
    <source>
        <dbReference type="SAM" id="Phobius"/>
    </source>
</evidence>
<dbReference type="InterPro" id="IPR002885">
    <property type="entry name" value="PPR_rpt"/>
</dbReference>
<dbReference type="Gene3D" id="1.25.40.10">
    <property type="entry name" value="Tetratricopeptide repeat domain"/>
    <property type="match status" value="3"/>
</dbReference>
<dbReference type="EMBL" id="VDCV01000006">
    <property type="protein sequence ID" value="KAB5553155.1"/>
    <property type="molecule type" value="Genomic_DNA"/>
</dbReference>
<organism evidence="7 8">
    <name type="scientific">Salix brachista</name>
    <dbReference type="NCBI Taxonomy" id="2182728"/>
    <lineage>
        <taxon>Eukaryota</taxon>
        <taxon>Viridiplantae</taxon>
        <taxon>Streptophyta</taxon>
        <taxon>Embryophyta</taxon>
        <taxon>Tracheophyta</taxon>
        <taxon>Spermatophyta</taxon>
        <taxon>Magnoliopsida</taxon>
        <taxon>eudicotyledons</taxon>
        <taxon>Gunneridae</taxon>
        <taxon>Pentapetalae</taxon>
        <taxon>rosids</taxon>
        <taxon>fabids</taxon>
        <taxon>Malpighiales</taxon>
        <taxon>Salicaceae</taxon>
        <taxon>Saliceae</taxon>
        <taxon>Salix</taxon>
    </lineage>
</organism>
<keyword evidence="5" id="KW-0472">Membrane</keyword>
<dbReference type="GO" id="GO:0008270">
    <property type="term" value="F:zinc ion binding"/>
    <property type="evidence" value="ECO:0007669"/>
    <property type="project" value="InterPro"/>
</dbReference>
<dbReference type="NCBIfam" id="TIGR00756">
    <property type="entry name" value="PPR"/>
    <property type="match status" value="3"/>
</dbReference>
<feature type="region of interest" description="Disordered" evidence="4">
    <location>
        <begin position="728"/>
        <end position="805"/>
    </location>
</feature>
<dbReference type="Pfam" id="PF20431">
    <property type="entry name" value="E_motif"/>
    <property type="match status" value="1"/>
</dbReference>
<protein>
    <recommendedName>
        <fullName evidence="6">DYW domain-containing protein</fullName>
    </recommendedName>
</protein>
<dbReference type="Pfam" id="PF01535">
    <property type="entry name" value="PPR"/>
    <property type="match status" value="4"/>
</dbReference>
<feature type="domain" description="DYW" evidence="6">
    <location>
        <begin position="510"/>
        <end position="599"/>
    </location>
</feature>
<comment type="similarity">
    <text evidence="1">Belongs to the PPR family. PCMP-H subfamily.</text>
</comment>
<dbReference type="GO" id="GO:0009451">
    <property type="term" value="P:RNA modification"/>
    <property type="evidence" value="ECO:0007669"/>
    <property type="project" value="InterPro"/>
</dbReference>
<feature type="compositionally biased region" description="Polar residues" evidence="4">
    <location>
        <begin position="758"/>
        <end position="770"/>
    </location>
</feature>
<evidence type="ECO:0000313" key="8">
    <source>
        <dbReference type="Proteomes" id="UP000326939"/>
    </source>
</evidence>
<reference evidence="8" key="1">
    <citation type="journal article" date="2019" name="Gigascience">
        <title>De novo genome assembly of the endangered Acer yangbiense, a plant species with extremely small populations endemic to Yunnan Province, China.</title>
        <authorList>
            <person name="Yang J."/>
            <person name="Wariss H.M."/>
            <person name="Tao L."/>
            <person name="Zhang R."/>
            <person name="Yun Q."/>
            <person name="Hollingsworth P."/>
            <person name="Dao Z."/>
            <person name="Luo G."/>
            <person name="Guo H."/>
            <person name="Ma Y."/>
            <person name="Sun W."/>
        </authorList>
    </citation>
    <scope>NUCLEOTIDE SEQUENCE [LARGE SCALE GENOMIC DNA]</scope>
    <source>
        <strain evidence="8">cv. br00</strain>
    </source>
</reference>
<keyword evidence="5" id="KW-1133">Transmembrane helix</keyword>
<dbReference type="AlphaFoldDB" id="A0A5N5MDC9"/>
<accession>A0A5N5MDC9</accession>
<feature type="repeat" description="PPR" evidence="3">
    <location>
        <begin position="295"/>
        <end position="329"/>
    </location>
</feature>
<feature type="repeat" description="PPR" evidence="3">
    <location>
        <begin position="194"/>
        <end position="228"/>
    </location>
</feature>
<proteinExistence type="inferred from homology"/>
<dbReference type="Pfam" id="PF13041">
    <property type="entry name" value="PPR_2"/>
    <property type="match status" value="1"/>
</dbReference>
<keyword evidence="8" id="KW-1185">Reference proteome</keyword>
<dbReference type="InterPro" id="IPR046960">
    <property type="entry name" value="PPR_At4g14850-like_plant"/>
</dbReference>
<dbReference type="InterPro" id="IPR032867">
    <property type="entry name" value="DYW_dom"/>
</dbReference>